<dbReference type="InterPro" id="IPR058047">
    <property type="entry name" value="CPSase_preATP-grasp"/>
</dbReference>
<dbReference type="GO" id="GO:0005524">
    <property type="term" value="F:ATP binding"/>
    <property type="evidence" value="ECO:0007669"/>
    <property type="project" value="UniProtKB-UniRule"/>
</dbReference>
<dbReference type="SMART" id="SM00851">
    <property type="entry name" value="MGS"/>
    <property type="match status" value="1"/>
</dbReference>
<evidence type="ECO:0000256" key="12">
    <source>
        <dbReference type="ARBA" id="ARBA00022842"/>
    </source>
</evidence>
<dbReference type="Gene3D" id="3.30.470.20">
    <property type="entry name" value="ATP-grasp fold, B domain"/>
    <property type="match status" value="2"/>
</dbReference>
<dbReference type="NCBIfam" id="NF003671">
    <property type="entry name" value="PRK05294.1"/>
    <property type="match status" value="1"/>
</dbReference>
<dbReference type="SUPFAM" id="SSF52335">
    <property type="entry name" value="Methylglyoxal synthase-like"/>
    <property type="match status" value="1"/>
</dbReference>
<comment type="cofactor">
    <cofactor evidence="19">
        <name>Mg(2+)</name>
        <dbReference type="ChEBI" id="CHEBI:18420"/>
    </cofactor>
    <cofactor evidence="19">
        <name>Mn(2+)</name>
        <dbReference type="ChEBI" id="CHEBI:29035"/>
    </cofactor>
    <text evidence="19">Binds 4 Mg(2+) or Mn(2+) ions per subunit.</text>
</comment>
<comment type="cofactor">
    <cofactor evidence="1">
        <name>Mn(2+)</name>
        <dbReference type="ChEBI" id="CHEBI:29035"/>
    </cofactor>
</comment>
<dbReference type="SMART" id="SM01096">
    <property type="entry name" value="CPSase_L_D3"/>
    <property type="match status" value="1"/>
</dbReference>
<comment type="catalytic activity">
    <reaction evidence="15 19">
        <text>hydrogencarbonate + NH4(+) + 2 ATP = carbamoyl phosphate + 2 ADP + phosphate + 2 H(+)</text>
        <dbReference type="Rhea" id="RHEA:18029"/>
        <dbReference type="ChEBI" id="CHEBI:15378"/>
        <dbReference type="ChEBI" id="CHEBI:17544"/>
        <dbReference type="ChEBI" id="CHEBI:28938"/>
        <dbReference type="ChEBI" id="CHEBI:30616"/>
        <dbReference type="ChEBI" id="CHEBI:43474"/>
        <dbReference type="ChEBI" id="CHEBI:58228"/>
        <dbReference type="ChEBI" id="CHEBI:456216"/>
        <dbReference type="EC" id="6.3.4.16"/>
    </reaction>
</comment>
<feature type="binding site" evidence="19">
    <location>
        <position position="782"/>
    </location>
    <ligand>
        <name>ATP</name>
        <dbReference type="ChEBI" id="CHEBI:30616"/>
        <label>2</label>
    </ligand>
</feature>
<evidence type="ECO:0000313" key="22">
    <source>
        <dbReference type="EMBL" id="AXV06476.1"/>
    </source>
</evidence>
<dbReference type="Pfam" id="PF02142">
    <property type="entry name" value="MGS"/>
    <property type="match status" value="1"/>
</dbReference>
<comment type="domain">
    <text evidence="19">The large subunit is composed of 2 ATP-grasp domains that are involved in binding the 2 ATP molecules needed for carbamoyl phosphate synthesis. The N-terminal ATP-grasp domain (referred to as the carboxyphosphate synthetic component) catalyzes the ATP-dependent phosphorylation of hydrogencarbonate to carboxyphosphate and the subsequent nucleophilic attack by ammonia to form a carbamate intermediate. The C-terminal ATP-grasp domain (referred to as the carbamoyl phosphate synthetic component) then catalyzes the phosphorylation of carbamate with the second ATP to form the end product carbamoyl phosphate. The reactive and unstable enzyme intermediates are sequentially channeled from one active site to the next through the interior of the protein over a distance of at least 96 A.</text>
</comment>
<feature type="binding site" evidence="19">
    <location>
        <position position="869"/>
    </location>
    <ligand>
        <name>ATP</name>
        <dbReference type="ChEBI" id="CHEBI:30616"/>
        <label>2</label>
    </ligand>
</feature>
<dbReference type="EC" id="6.3.4.16" evidence="19"/>
<keyword evidence="7 19" id="KW-0028">Amino-acid biosynthesis</keyword>
<evidence type="ECO:0000256" key="19">
    <source>
        <dbReference type="HAMAP-Rule" id="MF_01210"/>
    </source>
</evidence>
<dbReference type="OrthoDB" id="9804197at2"/>
<protein>
    <recommendedName>
        <fullName evidence="19">Carbamoyl phosphate synthase large chain</fullName>
        <ecNumber evidence="19">6.3.4.16</ecNumber>
        <ecNumber evidence="19">6.3.5.5</ecNumber>
    </recommendedName>
    <alternativeName>
        <fullName evidence="19">Carbamoyl phosphate synthetase ammonia chain</fullName>
    </alternativeName>
</protein>
<dbReference type="GO" id="GO:0005737">
    <property type="term" value="C:cytoplasm"/>
    <property type="evidence" value="ECO:0007669"/>
    <property type="project" value="TreeGrafter"/>
</dbReference>
<dbReference type="Pfam" id="PF25596">
    <property type="entry name" value="CPSase_L_D1"/>
    <property type="match status" value="2"/>
</dbReference>
<evidence type="ECO:0000259" key="20">
    <source>
        <dbReference type="PROSITE" id="PS50975"/>
    </source>
</evidence>
<comment type="pathway">
    <text evidence="2 19">Pyrimidine metabolism; UMP biosynthesis via de novo pathway; (S)-dihydroorotate from bicarbonate: step 1/3.</text>
</comment>
<dbReference type="InterPro" id="IPR033937">
    <property type="entry name" value="MGS_CPS_CarB"/>
</dbReference>
<reference evidence="22 23" key="1">
    <citation type="submission" date="2018-09" db="EMBL/GenBank/DDBJ databases">
        <title>Complete genome sequence of Euzebya sp. DY32-46 isolated from seawater of Pacific Ocean.</title>
        <authorList>
            <person name="Xu L."/>
            <person name="Wu Y.-H."/>
            <person name="Xu X.-W."/>
        </authorList>
    </citation>
    <scope>NUCLEOTIDE SEQUENCE [LARGE SCALE GENOMIC DNA]</scope>
    <source>
        <strain evidence="22 23">DY32-46</strain>
    </source>
</reference>
<dbReference type="InterPro" id="IPR016185">
    <property type="entry name" value="PreATP-grasp_dom_sf"/>
</dbReference>
<name>A0A346XW79_9ACTN</name>
<keyword evidence="10 19" id="KW-0547">Nucleotide-binding</keyword>
<evidence type="ECO:0000256" key="8">
    <source>
        <dbReference type="ARBA" id="ARBA00022723"/>
    </source>
</evidence>
<dbReference type="PROSITE" id="PS00867">
    <property type="entry name" value="CPSASE_2"/>
    <property type="match status" value="2"/>
</dbReference>
<evidence type="ECO:0000256" key="10">
    <source>
        <dbReference type="ARBA" id="ARBA00022741"/>
    </source>
</evidence>
<evidence type="ECO:0000259" key="21">
    <source>
        <dbReference type="PROSITE" id="PS51855"/>
    </source>
</evidence>
<feature type="binding site" evidence="19">
    <location>
        <position position="857"/>
    </location>
    <ligand>
        <name>ATP</name>
        <dbReference type="ChEBI" id="CHEBI:30616"/>
        <label>2</label>
    </ligand>
</feature>
<dbReference type="SUPFAM" id="SSF56059">
    <property type="entry name" value="Glutathione synthetase ATP-binding domain-like"/>
    <property type="match status" value="2"/>
</dbReference>
<feature type="binding site" evidence="19">
    <location>
        <position position="815"/>
    </location>
    <ligand>
        <name>ATP</name>
        <dbReference type="ChEBI" id="CHEBI:30616"/>
        <label>2</label>
    </ligand>
</feature>
<dbReference type="InterPro" id="IPR005480">
    <property type="entry name" value="CPSase_lsu_oligo"/>
</dbReference>
<feature type="binding site" evidence="19">
    <location>
        <position position="129"/>
    </location>
    <ligand>
        <name>ATP</name>
        <dbReference type="ChEBI" id="CHEBI:30616"/>
        <label>1</label>
    </ligand>
</feature>
<comment type="pathway">
    <text evidence="3 19">Amino-acid biosynthesis; L-arginine biosynthesis; carbamoyl phosphate from bicarbonate: step 1/1.</text>
</comment>
<dbReference type="PROSITE" id="PS50975">
    <property type="entry name" value="ATP_GRASP"/>
    <property type="match status" value="2"/>
</dbReference>
<evidence type="ECO:0000256" key="16">
    <source>
        <dbReference type="ARBA" id="ARBA00048816"/>
    </source>
</evidence>
<dbReference type="AlphaFoldDB" id="A0A346XW79"/>
<evidence type="ECO:0000256" key="18">
    <source>
        <dbReference type="ARBA" id="ARBA00062056"/>
    </source>
</evidence>
<feature type="binding site" evidence="19">
    <location>
        <position position="187"/>
    </location>
    <ligand>
        <name>ATP</name>
        <dbReference type="ChEBI" id="CHEBI:30616"/>
        <label>1</label>
    </ligand>
</feature>
<keyword evidence="9 19" id="KW-0677">Repeat</keyword>
<dbReference type="InterPro" id="IPR036897">
    <property type="entry name" value="CarbamoylP_synth_lsu_oligo_sf"/>
</dbReference>
<comment type="caution">
    <text evidence="19">Lacks conserved residue(s) required for the propagation of feature annotation.</text>
</comment>
<dbReference type="RefSeq" id="WP_114591123.1">
    <property type="nucleotide sequence ID" value="NZ_CP031165.1"/>
</dbReference>
<feature type="binding site" evidence="19">
    <location>
        <position position="746"/>
    </location>
    <ligand>
        <name>ATP</name>
        <dbReference type="ChEBI" id="CHEBI:30616"/>
        <label>2</label>
    </ligand>
</feature>
<dbReference type="UniPathway" id="UPA00070">
    <property type="reaction ID" value="UER00115"/>
</dbReference>
<dbReference type="NCBIfam" id="TIGR01369">
    <property type="entry name" value="CPSaseII_lrg"/>
    <property type="match status" value="1"/>
</dbReference>
<feature type="binding site" evidence="19">
    <location>
        <position position="311"/>
    </location>
    <ligand>
        <name>Mg(2+)</name>
        <dbReference type="ChEBI" id="CHEBI:18420"/>
        <label>2</label>
    </ligand>
</feature>
<dbReference type="GO" id="GO:0006526">
    <property type="term" value="P:L-arginine biosynthetic process"/>
    <property type="evidence" value="ECO:0007669"/>
    <property type="project" value="UniProtKB-UniRule"/>
</dbReference>
<gene>
    <name evidence="19" type="primary">carB</name>
    <name evidence="22" type="ORF">DVS28_a1785</name>
</gene>
<dbReference type="Gene3D" id="3.30.1490.20">
    <property type="entry name" value="ATP-grasp fold, A domain"/>
    <property type="match status" value="1"/>
</dbReference>
<feature type="domain" description="MGS-like" evidence="21">
    <location>
        <begin position="970"/>
        <end position="1110"/>
    </location>
</feature>
<dbReference type="Gene3D" id="3.40.50.1380">
    <property type="entry name" value="Methylglyoxal synthase-like domain"/>
    <property type="match status" value="1"/>
</dbReference>
<dbReference type="SUPFAM" id="SSF52440">
    <property type="entry name" value="PreATP-grasp domain"/>
    <property type="match status" value="2"/>
</dbReference>
<dbReference type="KEGG" id="euz:DVS28_a1785"/>
<feature type="binding site" evidence="19">
    <location>
        <position position="181"/>
    </location>
    <ligand>
        <name>ATP</name>
        <dbReference type="ChEBI" id="CHEBI:30616"/>
        <label>1</label>
    </ligand>
</feature>
<evidence type="ECO:0000256" key="4">
    <source>
        <dbReference type="ARBA" id="ARBA00009799"/>
    </source>
</evidence>
<dbReference type="GO" id="GO:0044205">
    <property type="term" value="P:'de novo' UMP biosynthetic process"/>
    <property type="evidence" value="ECO:0007669"/>
    <property type="project" value="UniProtKB-UniRule"/>
</dbReference>
<keyword evidence="12" id="KW-0460">Magnesium</keyword>
<feature type="binding site" evidence="19">
    <location>
        <position position="869"/>
    </location>
    <ligand>
        <name>Mg(2+)</name>
        <dbReference type="ChEBI" id="CHEBI:18420"/>
        <label>4</label>
    </ligand>
</feature>
<feature type="binding site" evidence="19">
    <location>
        <position position="814"/>
    </location>
    <ligand>
        <name>ATP</name>
        <dbReference type="ChEBI" id="CHEBI:30616"/>
        <label>2</label>
    </ligand>
</feature>
<dbReference type="Gene3D" id="3.40.50.20">
    <property type="match status" value="2"/>
</dbReference>
<dbReference type="InterPro" id="IPR005483">
    <property type="entry name" value="CPSase_dom"/>
</dbReference>
<evidence type="ECO:0000313" key="23">
    <source>
        <dbReference type="Proteomes" id="UP000264006"/>
    </source>
</evidence>
<feature type="region of interest" description="Allosteric domain" evidence="19">
    <location>
        <begin position="969"/>
        <end position="1110"/>
    </location>
</feature>
<dbReference type="GO" id="GO:0046872">
    <property type="term" value="F:metal ion binding"/>
    <property type="evidence" value="ECO:0007669"/>
    <property type="project" value="UniProtKB-KW"/>
</dbReference>
<evidence type="ECO:0000256" key="14">
    <source>
        <dbReference type="ARBA" id="ARBA00023211"/>
    </source>
</evidence>
<proteinExistence type="inferred from homology"/>
<feature type="binding site" evidence="19">
    <location>
        <position position="857"/>
    </location>
    <ligand>
        <name>Mn(2+)</name>
        <dbReference type="ChEBI" id="CHEBI:29035"/>
        <label>3</label>
    </ligand>
</feature>
<dbReference type="Pfam" id="PF02787">
    <property type="entry name" value="CPSase_L_D3"/>
    <property type="match status" value="1"/>
</dbReference>
<evidence type="ECO:0000256" key="5">
    <source>
        <dbReference type="ARBA" id="ARBA00022571"/>
    </source>
</evidence>
<feature type="binding site" evidence="19">
    <location>
        <position position="297"/>
    </location>
    <ligand>
        <name>Mn(2+)</name>
        <dbReference type="ChEBI" id="CHEBI:29035"/>
        <label>1</label>
    </ligand>
</feature>
<evidence type="ECO:0000256" key="6">
    <source>
        <dbReference type="ARBA" id="ARBA00022598"/>
    </source>
</evidence>
<evidence type="ECO:0000256" key="17">
    <source>
        <dbReference type="ARBA" id="ARBA00057223"/>
    </source>
</evidence>
<dbReference type="EMBL" id="CP031165">
    <property type="protein sequence ID" value="AXV06476.1"/>
    <property type="molecule type" value="Genomic_DNA"/>
</dbReference>
<dbReference type="Gene3D" id="1.10.1030.10">
    <property type="entry name" value="Carbamoyl-phosphate synthetase, large subunit oligomerisation domain"/>
    <property type="match status" value="1"/>
</dbReference>
<feature type="binding site" evidence="19">
    <location>
        <position position="253"/>
    </location>
    <ligand>
        <name>ATP</name>
        <dbReference type="ChEBI" id="CHEBI:30616"/>
        <label>1</label>
    </ligand>
</feature>
<keyword evidence="23" id="KW-1185">Reference proteome</keyword>
<dbReference type="InterPro" id="IPR013815">
    <property type="entry name" value="ATP_grasp_subdomain_1"/>
</dbReference>
<evidence type="ECO:0000256" key="3">
    <source>
        <dbReference type="ARBA" id="ARBA00005077"/>
    </source>
</evidence>
<comment type="catalytic activity">
    <reaction evidence="16 19">
        <text>hydrogencarbonate + L-glutamine + 2 ATP + H2O = carbamoyl phosphate + L-glutamate + 2 ADP + phosphate + 2 H(+)</text>
        <dbReference type="Rhea" id="RHEA:18633"/>
        <dbReference type="ChEBI" id="CHEBI:15377"/>
        <dbReference type="ChEBI" id="CHEBI:15378"/>
        <dbReference type="ChEBI" id="CHEBI:17544"/>
        <dbReference type="ChEBI" id="CHEBI:29985"/>
        <dbReference type="ChEBI" id="CHEBI:30616"/>
        <dbReference type="ChEBI" id="CHEBI:43474"/>
        <dbReference type="ChEBI" id="CHEBI:58228"/>
        <dbReference type="ChEBI" id="CHEBI:58359"/>
        <dbReference type="ChEBI" id="CHEBI:456216"/>
        <dbReference type="EC" id="6.3.5.5"/>
    </reaction>
</comment>
<feature type="binding site" evidence="19">
    <location>
        <position position="869"/>
    </location>
    <ligand>
        <name>Mn(2+)</name>
        <dbReference type="ChEBI" id="CHEBI:29035"/>
        <label>4</label>
    </ligand>
</feature>
<dbReference type="GO" id="GO:0006541">
    <property type="term" value="P:glutamine metabolic process"/>
    <property type="evidence" value="ECO:0007669"/>
    <property type="project" value="TreeGrafter"/>
</dbReference>
<feature type="domain" description="ATP-grasp" evidence="20">
    <location>
        <begin position="710"/>
        <end position="898"/>
    </location>
</feature>
<dbReference type="InterPro" id="IPR011607">
    <property type="entry name" value="MGS-like_dom"/>
</dbReference>
<organism evidence="22 23">
    <name type="scientific">Euzebya pacifica</name>
    <dbReference type="NCBI Taxonomy" id="1608957"/>
    <lineage>
        <taxon>Bacteria</taxon>
        <taxon>Bacillati</taxon>
        <taxon>Actinomycetota</taxon>
        <taxon>Nitriliruptoria</taxon>
        <taxon>Euzebyales</taxon>
    </lineage>
</organism>
<dbReference type="InterPro" id="IPR006275">
    <property type="entry name" value="CPSase_lsu"/>
</dbReference>
<dbReference type="PANTHER" id="PTHR11405">
    <property type="entry name" value="CARBAMOYLTRANSFERASE FAMILY MEMBER"/>
    <property type="match status" value="1"/>
</dbReference>
<feature type="binding site" evidence="19">
    <location>
        <position position="869"/>
    </location>
    <ligand>
        <name>Mg(2+)</name>
        <dbReference type="ChEBI" id="CHEBI:18420"/>
        <label>3</label>
    </ligand>
</feature>
<evidence type="ECO:0000256" key="13">
    <source>
        <dbReference type="ARBA" id="ARBA00022975"/>
    </source>
</evidence>
<dbReference type="FunFam" id="3.30.470.20:FF:000007">
    <property type="entry name" value="Carbamoyl-phosphate synthase large chain"/>
    <property type="match status" value="1"/>
</dbReference>
<dbReference type="Pfam" id="PF02786">
    <property type="entry name" value="CPSase_L_D2"/>
    <property type="match status" value="2"/>
</dbReference>
<feature type="binding site" evidence="19">
    <location>
        <position position="857"/>
    </location>
    <ligand>
        <name>Mg(2+)</name>
        <dbReference type="ChEBI" id="CHEBI:18420"/>
        <label>3</label>
    </ligand>
</feature>
<sequence length="1110" mass="118746">MPKRTDIQSILILGSGPIVIGQACEFDYSGVQACKVLRREGYRVILVNSNPATIMTDPEFADATYVEPLTVEFVEKVIAKEKPDAILPTLGGQTGLNVAMDLAKAGVLERHGVEMIGASIDAIDLAEDRRSFNTAMREIGLEQARAGRVSIGREHDLAQVPAAMAEAQKLAEEFGYPLLVRSSYTLGGAGSGIVETPEDFERMVREGLEASPIGEVQIDESLLGWKEYELEVMRDHADNCVVICTIENLDPMGVHTGDSITVAPAQTLSDTEYQVMRDAAFAVMRKVGVATGGSNVQFAVDPSDGRMVVIEMNPRVSRSSALASKATGFPIAKIAALLAVGYTLDEIPNDITKSTLAAFEPSIDYVVTKIPRFAFEKFPGASHTLGTQMKSVGEVMAIGRTFKESLNKALRSLENGTIGLTGRGGEAGEGTGSALDPTELADRVATPTAERIHWVDAALTRGWDLGQVAALSGYDPWFVDQILQIVEMRRELRGSELLANVDDDLLRRAKRMGFSDALIANVVGAEEVEVRERRHETGLRPVYKTVDTCAGEFGAETPYYYSTYEEESEIRPADKPRAIILGSGPNRIGQGIEFDYCCVHAVFALRDAGYETVMVNCNPETVSTDYDTADRLYFEPLTLEDVLEIAHAEGATPRIGPSVAIDEHGVAGVLVQFGGQTPLKIAGALEAEGVPIMGTKPAAIDLAEDRGRFNAILERLGISQPPGAVAQSVEHALGIAERIGFPVLVRPSYVLGGRAMEIVYTAEQMTEWLDKNAGEGEVLVDRFFENATEVDVDAVFDGTDAFVGGVMEHIEEAGIHSGDSACVVPPLTLGKVTQGILKAHAAAIAEALGTRGLINIQFAVRDSEIVVIEANPRASRTIPFISKATGVPLAKVAATVMSGAKLADLDLGPDAVDGPTLPFNAVKEAVLPFNRFPGVDTRLGPEMRSTGEVMGIDPDFGVAFAKSQAGTGAMILPLKGRVFCSLANRDKRAMIFPVKRLAQLGFDIVATAGTAETLQRAGVDAEIIGKFSDGGPSVVNRIEDGEIDLVLNTPTGIGARADGYEIRTAAVSHGIPCITTLPGILAAIQGIEALRQSDGDVRSLQDYHRELAER</sequence>
<dbReference type="Proteomes" id="UP000264006">
    <property type="component" value="Chromosome"/>
</dbReference>
<feature type="binding site" evidence="19">
    <location>
        <position position="311"/>
    </location>
    <ligand>
        <name>ATP</name>
        <dbReference type="ChEBI" id="CHEBI:30616"/>
        <label>1</label>
    </ligand>
</feature>
<dbReference type="InterPro" id="IPR011761">
    <property type="entry name" value="ATP-grasp"/>
</dbReference>
<feature type="binding site" evidence="19">
    <location>
        <position position="789"/>
    </location>
    <ligand>
        <name>ATP</name>
        <dbReference type="ChEBI" id="CHEBI:30616"/>
        <label>2</label>
    </ligand>
</feature>
<feature type="binding site" evidence="19">
    <location>
        <position position="311"/>
    </location>
    <ligand>
        <name>Mn(2+)</name>
        <dbReference type="ChEBI" id="CHEBI:29035"/>
        <label>2</label>
    </ligand>
</feature>
<feature type="binding site" evidence="19">
    <location>
        <position position="255"/>
    </location>
    <ligand>
        <name>ATP</name>
        <dbReference type="ChEBI" id="CHEBI:30616"/>
        <label>1</label>
    </ligand>
</feature>
<dbReference type="FunFam" id="3.40.50.20:FF:000001">
    <property type="entry name" value="Carbamoyl-phosphate synthase large chain"/>
    <property type="match status" value="2"/>
</dbReference>
<feature type="binding site" evidence="19">
    <location>
        <position position="871"/>
    </location>
    <ligand>
        <name>Mn(2+)</name>
        <dbReference type="ChEBI" id="CHEBI:29035"/>
        <label>4</label>
    </ligand>
</feature>
<keyword evidence="6 19" id="KW-0436">Ligase</keyword>
<evidence type="ECO:0000256" key="7">
    <source>
        <dbReference type="ARBA" id="ARBA00022605"/>
    </source>
</evidence>
<comment type="function">
    <text evidence="17 19">Large subunit of the glutamine-dependent carbamoyl phosphate synthetase (CPSase). CPSase catalyzes the formation of carbamoyl phosphate from the ammonia moiety of glutamine, carbonate, and phosphate donated by ATP, constituting the first step of 2 biosynthetic pathways, one leading to arginine and/or urea and the other to pyrimidine nucleotides. The large subunit (synthetase) binds the substrates ammonia (free or transferred from glutamine from the small subunit), hydrogencarbonate and ATP and carries out an ATP-coupled ligase reaction, activating hydrogencarbonate by forming carboxy phosphate which reacts with ammonia to form carbamoyl phosphate.</text>
</comment>
<dbReference type="CDD" id="cd01424">
    <property type="entry name" value="MGS_CPS_II"/>
    <property type="match status" value="1"/>
</dbReference>
<dbReference type="PROSITE" id="PS51257">
    <property type="entry name" value="PROKAR_LIPOPROTEIN"/>
    <property type="match status" value="1"/>
</dbReference>
<evidence type="ECO:0000256" key="15">
    <source>
        <dbReference type="ARBA" id="ARBA00047359"/>
    </source>
</evidence>
<dbReference type="PROSITE" id="PS00866">
    <property type="entry name" value="CPSASE_1"/>
    <property type="match status" value="2"/>
</dbReference>
<dbReference type="PANTHER" id="PTHR11405:SF53">
    <property type="entry name" value="CARBAMOYL-PHOSPHATE SYNTHASE [AMMONIA], MITOCHONDRIAL"/>
    <property type="match status" value="1"/>
</dbReference>
<dbReference type="GO" id="GO:0004088">
    <property type="term" value="F:carbamoyl-phosphate synthase (glutamine-hydrolyzing) activity"/>
    <property type="evidence" value="ECO:0007669"/>
    <property type="project" value="UniProtKB-UniRule"/>
</dbReference>
<feature type="binding site" evidence="19">
    <location>
        <position position="816"/>
    </location>
    <ligand>
        <name>ATP</name>
        <dbReference type="ChEBI" id="CHEBI:30616"/>
        <label>2</label>
    </ligand>
</feature>
<keyword evidence="14" id="KW-0464">Manganese</keyword>
<evidence type="ECO:0000256" key="9">
    <source>
        <dbReference type="ARBA" id="ARBA00022737"/>
    </source>
</evidence>
<dbReference type="PROSITE" id="PS51855">
    <property type="entry name" value="MGS"/>
    <property type="match status" value="1"/>
</dbReference>
<dbReference type="InterPro" id="IPR005479">
    <property type="entry name" value="CPAse_ATP-bd"/>
</dbReference>
<feature type="binding site" evidence="19">
    <location>
        <position position="188"/>
    </location>
    <ligand>
        <name>ATP</name>
        <dbReference type="ChEBI" id="CHEBI:30616"/>
        <label>1</label>
    </ligand>
</feature>
<dbReference type="NCBIfam" id="NF009455">
    <property type="entry name" value="PRK12815.1"/>
    <property type="match status" value="1"/>
</dbReference>
<keyword evidence="13 19" id="KW-0665">Pyrimidine biosynthesis</keyword>
<keyword evidence="8" id="KW-0479">Metal-binding</keyword>
<evidence type="ECO:0000256" key="1">
    <source>
        <dbReference type="ARBA" id="ARBA00001936"/>
    </source>
</evidence>
<feature type="binding site" evidence="19">
    <location>
        <position position="311"/>
    </location>
    <ligand>
        <name>Mn(2+)</name>
        <dbReference type="ChEBI" id="CHEBI:29035"/>
        <label>1</label>
    </ligand>
</feature>
<dbReference type="EC" id="6.3.5.5" evidence="19"/>
<keyword evidence="11 19" id="KW-0067">ATP-binding</keyword>
<feature type="binding site" evidence="19">
    <location>
        <position position="313"/>
    </location>
    <ligand>
        <name>Mn(2+)</name>
        <dbReference type="ChEBI" id="CHEBI:29035"/>
        <label>2</label>
    </ligand>
</feature>
<dbReference type="UniPathway" id="UPA00068">
    <property type="reaction ID" value="UER00171"/>
</dbReference>
<feature type="binding site" evidence="19">
    <location>
        <position position="297"/>
    </location>
    <ligand>
        <name>ATP</name>
        <dbReference type="ChEBI" id="CHEBI:30616"/>
        <label>1</label>
    </ligand>
</feature>
<feature type="binding site" evidence="19">
    <location>
        <position position="871"/>
    </location>
    <ligand>
        <name>Mg(2+)</name>
        <dbReference type="ChEBI" id="CHEBI:18420"/>
        <label>4</label>
    </ligand>
</feature>
<dbReference type="InterPro" id="IPR036914">
    <property type="entry name" value="MGS-like_dom_sf"/>
</dbReference>
<feature type="domain" description="ATP-grasp" evidence="20">
    <location>
        <begin position="133"/>
        <end position="340"/>
    </location>
</feature>
<feature type="binding site" evidence="19">
    <location>
        <position position="311"/>
    </location>
    <ligand>
        <name>Mg(2+)</name>
        <dbReference type="ChEBI" id="CHEBI:18420"/>
        <label>1</label>
    </ligand>
</feature>
<dbReference type="FunFam" id="3.30.470.20:FF:000026">
    <property type="entry name" value="Carbamoyl-phosphate synthase large chain"/>
    <property type="match status" value="1"/>
</dbReference>
<comment type="similarity">
    <text evidence="4 19">Belongs to the CarB family.</text>
</comment>
<feature type="binding site" evidence="19">
    <location>
        <position position="220"/>
    </location>
    <ligand>
        <name>ATP</name>
        <dbReference type="ChEBI" id="CHEBI:30616"/>
        <label>1</label>
    </ligand>
</feature>
<dbReference type="FunFam" id="1.10.1030.10:FF:000002">
    <property type="entry name" value="Carbamoyl-phosphate synthase large chain"/>
    <property type="match status" value="1"/>
</dbReference>
<feature type="binding site" evidence="19">
    <location>
        <position position="222"/>
    </location>
    <ligand>
        <name>ATP</name>
        <dbReference type="ChEBI" id="CHEBI:30616"/>
        <label>1</label>
    </ligand>
</feature>
<keyword evidence="5 19" id="KW-0055">Arginine biosynthesis</keyword>
<dbReference type="HAMAP" id="MF_01210_B">
    <property type="entry name" value="CPSase_L_chain_B"/>
    <property type="match status" value="1"/>
</dbReference>
<feature type="binding site" evidence="19">
    <location>
        <position position="869"/>
    </location>
    <ligand>
        <name>Mn(2+)</name>
        <dbReference type="ChEBI" id="CHEBI:29035"/>
        <label>3</label>
    </ligand>
</feature>
<dbReference type="PRINTS" id="PR00098">
    <property type="entry name" value="CPSASE"/>
</dbReference>
<accession>A0A346XW79</accession>
<feature type="binding site" evidence="19">
    <location>
        <position position="313"/>
    </location>
    <ligand>
        <name>Mg(2+)</name>
        <dbReference type="ChEBI" id="CHEBI:18420"/>
        <label>2</label>
    </ligand>
</feature>
<feature type="binding site" evidence="19">
    <location>
        <position position="297"/>
    </location>
    <ligand>
        <name>Mg(2+)</name>
        <dbReference type="ChEBI" id="CHEBI:18420"/>
        <label>1</label>
    </ligand>
</feature>
<dbReference type="GO" id="GO:0004087">
    <property type="term" value="F:carbamoyl-phosphate synthase (ammonia) activity"/>
    <property type="evidence" value="ECO:0007669"/>
    <property type="project" value="UniProtKB-EC"/>
</dbReference>
<evidence type="ECO:0000256" key="11">
    <source>
        <dbReference type="ARBA" id="ARBA00022840"/>
    </source>
</evidence>
<feature type="binding site" evidence="19">
    <location>
        <position position="254"/>
    </location>
    <ligand>
        <name>ATP</name>
        <dbReference type="ChEBI" id="CHEBI:30616"/>
        <label>1</label>
    </ligand>
</feature>
<feature type="region of interest" description="Carboxyphosphate synthetic domain" evidence="19">
    <location>
        <begin position="1"/>
        <end position="414"/>
    </location>
</feature>
<comment type="subunit">
    <text evidence="18 19">Composed of two chains; the small (or glutamine) chain promotes the hydrolysis of glutamine to ammonia, which is used by the large (or ammonia) chain to synthesize carbamoyl phosphate. Tetramer of heterodimers (alpha,beta)4.</text>
</comment>
<evidence type="ECO:0000256" key="2">
    <source>
        <dbReference type="ARBA" id="ARBA00004812"/>
    </source>
</evidence>
<dbReference type="SUPFAM" id="SSF48108">
    <property type="entry name" value="Carbamoyl phosphate synthetase, large subunit connection domain"/>
    <property type="match status" value="1"/>
</dbReference>
<feature type="binding site" evidence="19">
    <location>
        <position position="817"/>
    </location>
    <ligand>
        <name>ATP</name>
        <dbReference type="ChEBI" id="CHEBI:30616"/>
        <label>2</label>
    </ligand>
</feature>
<feature type="binding site" evidence="19">
    <location>
        <position position="227"/>
    </location>
    <ligand>
        <name>ATP</name>
        <dbReference type="ChEBI" id="CHEBI:30616"/>
        <label>1</label>
    </ligand>
</feature>